<evidence type="ECO:0000313" key="6">
    <source>
        <dbReference type="Proteomes" id="UP000274515"/>
    </source>
</evidence>
<evidence type="ECO:0000256" key="1">
    <source>
        <dbReference type="ARBA" id="ARBA00006068"/>
    </source>
</evidence>
<proteinExistence type="inferred from homology"/>
<dbReference type="OrthoDB" id="9782542at2"/>
<dbReference type="PANTHER" id="PTHR33392:SF6">
    <property type="entry name" value="POLYISOPRENYL-TEICHOIC ACID--PEPTIDOGLYCAN TEICHOIC ACID TRANSFERASE TAGU"/>
    <property type="match status" value="1"/>
</dbReference>
<organism evidence="5 6">
    <name type="scientific">Saccharopolyspora rhizosphaerae</name>
    <dbReference type="NCBI Taxonomy" id="2492662"/>
    <lineage>
        <taxon>Bacteria</taxon>
        <taxon>Bacillati</taxon>
        <taxon>Actinomycetota</taxon>
        <taxon>Actinomycetes</taxon>
        <taxon>Pseudonocardiales</taxon>
        <taxon>Pseudonocardiaceae</taxon>
        <taxon>Saccharopolyspora</taxon>
    </lineage>
</organism>
<feature type="domain" description="Cell envelope-related transcriptional attenuator" evidence="4">
    <location>
        <begin position="375"/>
        <end position="539"/>
    </location>
</feature>
<comment type="caution">
    <text evidence="5">The sequence shown here is derived from an EMBL/GenBank/DDBJ whole genome shotgun (WGS) entry which is preliminary data.</text>
</comment>
<feature type="compositionally biased region" description="Low complexity" evidence="2">
    <location>
        <begin position="53"/>
        <end position="66"/>
    </location>
</feature>
<feature type="compositionally biased region" description="Pro residues" evidence="2">
    <location>
        <begin position="1"/>
        <end position="37"/>
    </location>
</feature>
<evidence type="ECO:0000259" key="4">
    <source>
        <dbReference type="Pfam" id="PF03816"/>
    </source>
</evidence>
<keyword evidence="3" id="KW-0472">Membrane</keyword>
<gene>
    <name evidence="5" type="ORF">EIL87_26340</name>
</gene>
<dbReference type="InterPro" id="IPR004474">
    <property type="entry name" value="LytR_CpsA_psr"/>
</dbReference>
<dbReference type="Gene3D" id="3.40.630.190">
    <property type="entry name" value="LCP protein"/>
    <property type="match status" value="1"/>
</dbReference>
<keyword evidence="3" id="KW-1133">Transmembrane helix</keyword>
<reference evidence="5 6" key="1">
    <citation type="submission" date="2018-11" db="EMBL/GenBank/DDBJ databases">
        <title>Saccharopolyspora rhizosphaerae sp. nov., an actinomycete isolated from rhizosphere soil in Thailand.</title>
        <authorList>
            <person name="Intra B."/>
            <person name="Euanorasetr J."/>
            <person name="Take A."/>
            <person name="Inahashi Y."/>
            <person name="Mori M."/>
            <person name="Panbangred W."/>
            <person name="Matsumoto A."/>
        </authorList>
    </citation>
    <scope>NUCLEOTIDE SEQUENCE [LARGE SCALE GENOMIC DNA]</scope>
    <source>
        <strain evidence="5 6">H219</strain>
    </source>
</reference>
<evidence type="ECO:0000256" key="3">
    <source>
        <dbReference type="SAM" id="Phobius"/>
    </source>
</evidence>
<feature type="transmembrane region" description="Helical" evidence="3">
    <location>
        <begin position="294"/>
        <end position="315"/>
    </location>
</feature>
<dbReference type="NCBIfam" id="TIGR00350">
    <property type="entry name" value="lytR_cpsA_psr"/>
    <property type="match status" value="1"/>
</dbReference>
<feature type="compositionally biased region" description="Polar residues" evidence="2">
    <location>
        <begin position="625"/>
        <end position="639"/>
    </location>
</feature>
<evidence type="ECO:0000313" key="5">
    <source>
        <dbReference type="EMBL" id="RRO13290.1"/>
    </source>
</evidence>
<keyword evidence="3" id="KW-0812">Transmembrane</keyword>
<dbReference type="Pfam" id="PF03816">
    <property type="entry name" value="LytR_cpsA_psr"/>
    <property type="match status" value="1"/>
</dbReference>
<comment type="similarity">
    <text evidence="1">Belongs to the LytR/CpsA/Psr (LCP) family.</text>
</comment>
<dbReference type="InterPro" id="IPR050922">
    <property type="entry name" value="LytR/CpsA/Psr_CW_biosynth"/>
</dbReference>
<dbReference type="AlphaFoldDB" id="A0A426JJU3"/>
<feature type="compositionally biased region" description="Low complexity" evidence="2">
    <location>
        <begin position="124"/>
        <end position="167"/>
    </location>
</feature>
<dbReference type="PANTHER" id="PTHR33392">
    <property type="entry name" value="POLYISOPRENYL-TEICHOIC ACID--PEPTIDOGLYCAN TEICHOIC ACID TRANSFERASE TAGU"/>
    <property type="match status" value="1"/>
</dbReference>
<feature type="region of interest" description="Disordered" evidence="2">
    <location>
        <begin position="621"/>
        <end position="679"/>
    </location>
</feature>
<sequence length="679" mass="72105">MPNPPAPPINPAPPAGWTPPSTGPRPVQQPPAGPVSPPSGRNQRPTPPPPSAPGAAAAFAGGAAARPTRRNPEPPGEEATRISQALSADAPQRVSPPSGRNPRPGPARPPADMDATTQHPRVPAAPQQPQQPQQPQPGSQQQPHPQHQGGPQQLGGPQQQGQQAAKPSAPPVERAEETAIVAPADGYSELDEYAELDEYGELEEYSELGDEEFDDSGERKNDIEQIDLTLARFSAVHDEIAAEEAKRRKRYAWLPGHKKEPELGSDMPFDFHEDRGGASRVEWKKKQRKRRTNLIVMAVAVAASLTVFLSLGFAWGATTLFGPPSVLALDPNSRDIKDVANQAGDQNFLMIGSDTRAGASAADGVGSEADEPGARSDTTMIAHIPADRSRVELVSFPRDLQVNMPACERWDPKTGQYSNEVVPPKEGARLNEAYAVGGPLCTTKVIQQVSGLRMDSFLGIDFNGFKSMVDAVHGVEICTPKPVVDSTLGTVIPEAGRHTLTGDQALTYVRARHVEGDPTSDYGRMQRQQMFLSSLLRKTMSSQVLLDPRKLSDFVKAVSANTFGDNVSADRLMGLGQQLQGLDPNKVTFVTVPTTGYANEEGKEVLREDAAKSLFQSMIDGAPVSTGSAPRQVAQSTPTGGSGGSGGASGAGRVLHQQPAAPSLPDDLRTVNAGTDTCG</sequence>
<dbReference type="EMBL" id="RSAA01000035">
    <property type="protein sequence ID" value="RRO13290.1"/>
    <property type="molecule type" value="Genomic_DNA"/>
</dbReference>
<evidence type="ECO:0000256" key="2">
    <source>
        <dbReference type="SAM" id="MobiDB-lite"/>
    </source>
</evidence>
<protein>
    <submittedName>
        <fullName evidence="5">LytR family transcriptional regulator</fullName>
    </submittedName>
</protein>
<feature type="compositionally biased region" description="Gly residues" evidence="2">
    <location>
        <begin position="640"/>
        <end position="650"/>
    </location>
</feature>
<accession>A0A426JJU3</accession>
<name>A0A426JJU3_9PSEU</name>
<keyword evidence="6" id="KW-1185">Reference proteome</keyword>
<dbReference type="Proteomes" id="UP000274515">
    <property type="component" value="Unassembled WGS sequence"/>
</dbReference>
<feature type="region of interest" description="Disordered" evidence="2">
    <location>
        <begin position="1"/>
        <end position="195"/>
    </location>
</feature>